<dbReference type="EMBL" id="WNNK01000016">
    <property type="protein sequence ID" value="MUF06412.1"/>
    <property type="molecule type" value="Genomic_DNA"/>
</dbReference>
<protein>
    <submittedName>
        <fullName evidence="2">SH3 domain-containing protein</fullName>
    </submittedName>
</protein>
<sequence length="195" mass="21920">MDRPLRLLSLYGLLSLLPLLAHAEAPVDCEALSDNVSLEAAEYRPPMEAKVIGEGRLHFHSGPNAVCMNKKVYVIPNDSLTVYASSDSGWAQVMYIAKDGQDFTGWVEEKRLKLLGHYGDGAKELPADVSTFVKRHEECVHFAGEEPYDAERRAFLEKAMNQACTGHDRQLSDLRERYKDNPEARQALDPLENME</sequence>
<evidence type="ECO:0000313" key="3">
    <source>
        <dbReference type="Proteomes" id="UP000438196"/>
    </source>
</evidence>
<name>A0A6I3WGZ3_9PSED</name>
<dbReference type="AlphaFoldDB" id="A0A6I3WGZ3"/>
<keyword evidence="3" id="KW-1185">Reference proteome</keyword>
<feature type="chain" id="PRO_5026191824" evidence="1">
    <location>
        <begin position="24"/>
        <end position="195"/>
    </location>
</feature>
<dbReference type="InterPro" id="IPR010916">
    <property type="entry name" value="TonB_box_CS"/>
</dbReference>
<dbReference type="Proteomes" id="UP000438196">
    <property type="component" value="Unassembled WGS sequence"/>
</dbReference>
<feature type="signal peptide" evidence="1">
    <location>
        <begin position="1"/>
        <end position="23"/>
    </location>
</feature>
<organism evidence="2 3">
    <name type="scientific">Pseudomonas spelaei</name>
    <dbReference type="NCBI Taxonomy" id="1055469"/>
    <lineage>
        <taxon>Bacteria</taxon>
        <taxon>Pseudomonadati</taxon>
        <taxon>Pseudomonadota</taxon>
        <taxon>Gammaproteobacteria</taxon>
        <taxon>Pseudomonadales</taxon>
        <taxon>Pseudomonadaceae</taxon>
        <taxon>Pseudomonas</taxon>
    </lineage>
</organism>
<evidence type="ECO:0000256" key="1">
    <source>
        <dbReference type="SAM" id="SignalP"/>
    </source>
</evidence>
<dbReference type="RefSeq" id="WP_155584632.1">
    <property type="nucleotide sequence ID" value="NZ_JBHSTH010000023.1"/>
</dbReference>
<comment type="caution">
    <text evidence="2">The sequence shown here is derived from an EMBL/GenBank/DDBJ whole genome shotgun (WGS) entry which is preliminary data.</text>
</comment>
<dbReference type="PROSITE" id="PS00430">
    <property type="entry name" value="TONB_DEPENDENT_REC_1"/>
    <property type="match status" value="1"/>
</dbReference>
<accession>A0A6I3WGZ3</accession>
<evidence type="ECO:0000313" key="2">
    <source>
        <dbReference type="EMBL" id="MUF06412.1"/>
    </source>
</evidence>
<reference evidence="2 3" key="1">
    <citation type="submission" date="2019-11" db="EMBL/GenBank/DDBJ databases">
        <title>Pseudomonas karstica sp. nov. and Pseudomonas spelaei sp. nov. from karst caves.</title>
        <authorList>
            <person name="Zeman M."/>
        </authorList>
    </citation>
    <scope>NUCLEOTIDE SEQUENCE [LARGE SCALE GENOMIC DNA]</scope>
    <source>
        <strain evidence="2 3">CCM 7893</strain>
    </source>
</reference>
<gene>
    <name evidence="2" type="ORF">GNF76_18830</name>
</gene>
<dbReference type="OrthoDB" id="8595802at2"/>
<proteinExistence type="predicted"/>
<keyword evidence="1" id="KW-0732">Signal</keyword>